<feature type="compositionally biased region" description="Basic residues" evidence="1">
    <location>
        <begin position="36"/>
        <end position="45"/>
    </location>
</feature>
<evidence type="ECO:0000256" key="1">
    <source>
        <dbReference type="SAM" id="MobiDB-lite"/>
    </source>
</evidence>
<feature type="region of interest" description="Disordered" evidence="1">
    <location>
        <begin position="1"/>
        <end position="45"/>
    </location>
</feature>
<reference evidence="2" key="2">
    <citation type="book" date="2010" name="PROCEEDINGS OF 13TH INTERNATIONAL CONFERENCE ON HARMFUL ALGAE" publisher="International Society For The Study of Harmful Algae" city="Hong Kong, China">
        <title>Dinoflagellate meta-transcriptomics enabled by spliced leader.</title>
        <editorList>
            <person name="Unknown A."/>
        </editorList>
        <authorList>
            <person name="Lin S."/>
            <person name="Zhang H."/>
        </authorList>
    </citation>
    <scope>NUCLEOTIDE SEQUENCE</scope>
    <source>
        <strain evidence="2">CCMP1831</strain>
    </source>
</reference>
<proteinExistence type="evidence at transcript level"/>
<accession>E8Z6B8</accession>
<name>E8Z6B8_PFIPI</name>
<dbReference type="EMBL" id="FJ599945">
    <property type="protein sequence ID" value="ACU44998.1"/>
    <property type="molecule type" value="mRNA"/>
</dbReference>
<protein>
    <submittedName>
        <fullName evidence="2">Uncharacterized protein</fullName>
    </submittedName>
</protein>
<dbReference type="AlphaFoldDB" id="E8Z6B8"/>
<sequence>FGPMLARNRSDSGSPELPQPKKHEQNWSTTLPNPKKSLKRQKSSKIRRLAISSLHYRRTSLEERCPRSLPTIPLRVLVPPGSRSGECGTPDTWLPSPDLRECGNLQTHGLPCMVICISSDYPGGAYTPRPTLRNTNFKEPSYPPKSSRNEP</sequence>
<organism evidence="2">
    <name type="scientific">Pfiesteria piscicida</name>
    <name type="common">Phantom dinoflagellate</name>
    <dbReference type="NCBI Taxonomy" id="71001"/>
    <lineage>
        <taxon>Eukaryota</taxon>
        <taxon>Sar</taxon>
        <taxon>Alveolata</taxon>
        <taxon>Dinophyceae</taxon>
        <taxon>Peridiniales</taxon>
        <taxon>Pfiesteriaceae</taxon>
        <taxon>Pfiesteria</taxon>
    </lineage>
</organism>
<evidence type="ECO:0000313" key="2">
    <source>
        <dbReference type="EMBL" id="ACU44998.1"/>
    </source>
</evidence>
<feature type="region of interest" description="Disordered" evidence="1">
    <location>
        <begin position="127"/>
        <end position="151"/>
    </location>
</feature>
<reference evidence="2" key="1">
    <citation type="submission" date="2008-12" db="EMBL/GenBank/DDBJ databases">
        <authorList>
            <person name="Zhang H."/>
            <person name="Lin S."/>
        </authorList>
    </citation>
    <scope>NUCLEOTIDE SEQUENCE</scope>
    <source>
        <strain evidence="2">CCMP1831</strain>
    </source>
</reference>
<feature type="non-terminal residue" evidence="2">
    <location>
        <position position="1"/>
    </location>
</feature>